<keyword evidence="3" id="KW-1185">Reference proteome</keyword>
<reference evidence="2" key="1">
    <citation type="journal article" date="2021" name="bioRxiv">
        <title>Whole Genome Assembly and Annotation of Northern Wild Rice, Zizania palustris L., Supports a Whole Genome Duplication in the Zizania Genus.</title>
        <authorList>
            <person name="Haas M."/>
            <person name="Kono T."/>
            <person name="Macchietto M."/>
            <person name="Millas R."/>
            <person name="McGilp L."/>
            <person name="Shao M."/>
            <person name="Duquette J."/>
            <person name="Hirsch C.N."/>
            <person name="Kimball J."/>
        </authorList>
    </citation>
    <scope>NUCLEOTIDE SEQUENCE</scope>
    <source>
        <tissue evidence="2">Fresh leaf tissue</tissue>
    </source>
</reference>
<accession>A0A8J5SDU7</accession>
<reference evidence="2" key="2">
    <citation type="submission" date="2021-02" db="EMBL/GenBank/DDBJ databases">
        <authorList>
            <person name="Kimball J.A."/>
            <person name="Haas M.W."/>
            <person name="Macchietto M."/>
            <person name="Kono T."/>
            <person name="Duquette J."/>
            <person name="Shao M."/>
        </authorList>
    </citation>
    <scope>NUCLEOTIDE SEQUENCE</scope>
    <source>
        <tissue evidence="2">Fresh leaf tissue</tissue>
    </source>
</reference>
<gene>
    <name evidence="2" type="ORF">GUJ93_ZPchr0002g25246</name>
</gene>
<evidence type="ECO:0000256" key="1">
    <source>
        <dbReference type="SAM" id="MobiDB-lite"/>
    </source>
</evidence>
<dbReference type="EMBL" id="JAAALK010000287">
    <property type="protein sequence ID" value="KAG8060640.1"/>
    <property type="molecule type" value="Genomic_DNA"/>
</dbReference>
<dbReference type="AlphaFoldDB" id="A0A8J5SDU7"/>
<evidence type="ECO:0000313" key="2">
    <source>
        <dbReference type="EMBL" id="KAG8060640.1"/>
    </source>
</evidence>
<feature type="compositionally biased region" description="Basic and acidic residues" evidence="1">
    <location>
        <begin position="35"/>
        <end position="49"/>
    </location>
</feature>
<sequence>MGIWLEGPAAAGKADAQRGRHGGRHGGRGLGDVEQADRLGDTRQWRARDATLVMGMSGDLARQRSDRSEQKGRRSAWGGGGEGGEEVEREGRNGCVWRVATREWEERVGRRWLPRAAGVGRGVAHGARGRR</sequence>
<feature type="compositionally biased region" description="Basic and acidic residues" evidence="1">
    <location>
        <begin position="61"/>
        <end position="72"/>
    </location>
</feature>
<evidence type="ECO:0000313" key="3">
    <source>
        <dbReference type="Proteomes" id="UP000729402"/>
    </source>
</evidence>
<name>A0A8J5SDU7_ZIZPA</name>
<dbReference type="Proteomes" id="UP000729402">
    <property type="component" value="Unassembled WGS sequence"/>
</dbReference>
<protein>
    <submittedName>
        <fullName evidence="2">Uncharacterized protein</fullName>
    </submittedName>
</protein>
<comment type="caution">
    <text evidence="2">The sequence shown here is derived from an EMBL/GenBank/DDBJ whole genome shotgun (WGS) entry which is preliminary data.</text>
</comment>
<organism evidence="2 3">
    <name type="scientific">Zizania palustris</name>
    <name type="common">Northern wild rice</name>
    <dbReference type="NCBI Taxonomy" id="103762"/>
    <lineage>
        <taxon>Eukaryota</taxon>
        <taxon>Viridiplantae</taxon>
        <taxon>Streptophyta</taxon>
        <taxon>Embryophyta</taxon>
        <taxon>Tracheophyta</taxon>
        <taxon>Spermatophyta</taxon>
        <taxon>Magnoliopsida</taxon>
        <taxon>Liliopsida</taxon>
        <taxon>Poales</taxon>
        <taxon>Poaceae</taxon>
        <taxon>BOP clade</taxon>
        <taxon>Oryzoideae</taxon>
        <taxon>Oryzeae</taxon>
        <taxon>Zizaniinae</taxon>
        <taxon>Zizania</taxon>
    </lineage>
</organism>
<proteinExistence type="predicted"/>
<feature type="region of interest" description="Disordered" evidence="1">
    <location>
        <begin position="1"/>
        <end position="92"/>
    </location>
</feature>